<keyword evidence="5" id="KW-1185">Reference proteome</keyword>
<dbReference type="AlphaFoldDB" id="A0A515DBL2"/>
<gene>
    <name evidence="4" type="ORF">EUB48_11410</name>
</gene>
<dbReference type="Pfam" id="PF13413">
    <property type="entry name" value="HTH_25"/>
    <property type="match status" value="1"/>
</dbReference>
<feature type="transmembrane region" description="Helical" evidence="2">
    <location>
        <begin position="130"/>
        <end position="151"/>
    </location>
</feature>
<evidence type="ECO:0000313" key="5">
    <source>
        <dbReference type="Proteomes" id="UP000316798"/>
    </source>
</evidence>
<dbReference type="Gene3D" id="1.10.260.40">
    <property type="entry name" value="lambda repressor-like DNA-binding domains"/>
    <property type="match status" value="1"/>
</dbReference>
<dbReference type="Proteomes" id="UP000316798">
    <property type="component" value="Chromosome"/>
</dbReference>
<evidence type="ECO:0000259" key="3">
    <source>
        <dbReference type="Pfam" id="PF13464"/>
    </source>
</evidence>
<evidence type="ECO:0000256" key="1">
    <source>
        <dbReference type="SAM" id="MobiDB-lite"/>
    </source>
</evidence>
<dbReference type="GO" id="GO:0003677">
    <property type="term" value="F:DNA binding"/>
    <property type="evidence" value="ECO:0007669"/>
    <property type="project" value="InterPro"/>
</dbReference>
<dbReference type="PANTHER" id="PTHR34475:SF1">
    <property type="entry name" value="CYTOSKELETON PROTEIN RODZ"/>
    <property type="match status" value="1"/>
</dbReference>
<dbReference type="OrthoDB" id="5293433at2"/>
<dbReference type="InterPro" id="IPR010982">
    <property type="entry name" value="Lambda_DNA-bd_dom_sf"/>
</dbReference>
<dbReference type="EMBL" id="CP035503">
    <property type="protein sequence ID" value="QDL37808.1"/>
    <property type="molecule type" value="Genomic_DNA"/>
</dbReference>
<feature type="domain" description="Cytoskeleton protein RodZ-like C-terminal" evidence="3">
    <location>
        <begin position="233"/>
        <end position="304"/>
    </location>
</feature>
<feature type="region of interest" description="Disordered" evidence="1">
    <location>
        <begin position="199"/>
        <end position="221"/>
    </location>
</feature>
<accession>A0A515DBL2</accession>
<evidence type="ECO:0000256" key="2">
    <source>
        <dbReference type="SAM" id="Phobius"/>
    </source>
</evidence>
<dbReference type="InterPro" id="IPR050400">
    <property type="entry name" value="Bact_Cytoskel_RodZ"/>
</dbReference>
<name>A0A515DBL2_9BURK</name>
<reference evidence="4 5" key="1">
    <citation type="submission" date="2019-01" db="EMBL/GenBank/DDBJ databases">
        <title>Genomic insights into a novel species Rhodoferax sp.</title>
        <authorList>
            <person name="Jin L."/>
        </authorList>
    </citation>
    <scope>NUCLEOTIDE SEQUENCE [LARGE SCALE GENOMIC DNA]</scope>
    <source>
        <strain evidence="4 5">CHu59-6-5</strain>
    </source>
</reference>
<keyword evidence="2" id="KW-0472">Membrane</keyword>
<sequence length="306" mass="31120">MSEPMQPIPGGSFSAEAAAAPELSAGTLLRQAREAAGLHIAVLAVSLKVPVRKLEALEADQWGELPDAVFARALAATVCRMLKIDPAPVLARLPQSTAPRLTPDDETINAPFHAPGENLRSGFWDQLSRPVVMAVLALLLGALVLILLPSFTREASVADAAPVTAAPVPVVAAAAVPGPAADKVADPPVTTTAAPLLTSAPETGAAPTTAPPQPAVAAAAPTPVDGAPGAVLVFNARAASWVQVIDAKGKVALRKTLAPAEVSEVSGALPLSVVVGRADAIQVQVRGKPLDLASSTKNNVARFEVK</sequence>
<feature type="compositionally biased region" description="Low complexity" evidence="1">
    <location>
        <begin position="199"/>
        <end position="208"/>
    </location>
</feature>
<organism evidence="4 5">
    <name type="scientific">Rhodoferax sediminis</name>
    <dbReference type="NCBI Taxonomy" id="2509614"/>
    <lineage>
        <taxon>Bacteria</taxon>
        <taxon>Pseudomonadati</taxon>
        <taxon>Pseudomonadota</taxon>
        <taxon>Betaproteobacteria</taxon>
        <taxon>Burkholderiales</taxon>
        <taxon>Comamonadaceae</taxon>
        <taxon>Rhodoferax</taxon>
    </lineage>
</organism>
<dbReference type="Pfam" id="PF13464">
    <property type="entry name" value="RodZ_C"/>
    <property type="match status" value="1"/>
</dbReference>
<keyword evidence="2" id="KW-0812">Transmembrane</keyword>
<dbReference type="InterPro" id="IPR025194">
    <property type="entry name" value="RodZ-like_C"/>
</dbReference>
<keyword evidence="2" id="KW-1133">Transmembrane helix</keyword>
<proteinExistence type="predicted"/>
<protein>
    <submittedName>
        <fullName evidence="4">Helix-turn-helix domain-containing protein</fullName>
    </submittedName>
</protein>
<dbReference type="KEGG" id="rhf:EUB48_11410"/>
<dbReference type="PANTHER" id="PTHR34475">
    <property type="match status" value="1"/>
</dbReference>
<evidence type="ECO:0000313" key="4">
    <source>
        <dbReference type="EMBL" id="QDL37808.1"/>
    </source>
</evidence>